<reference evidence="2 3" key="1">
    <citation type="submission" date="2018-05" db="EMBL/GenBank/DDBJ databases">
        <title>Genomic Encyclopedia of Type Strains, Phase IV (KMG-IV): sequencing the most valuable type-strain genomes for metagenomic binning, comparative biology and taxonomic classification.</title>
        <authorList>
            <person name="Goeker M."/>
        </authorList>
    </citation>
    <scope>NUCLEOTIDE SEQUENCE [LARGE SCALE GENOMIC DNA]</scope>
    <source>
        <strain evidence="2 3">DSM 25350</strain>
    </source>
</reference>
<keyword evidence="3" id="KW-1185">Reference proteome</keyword>
<dbReference type="InterPro" id="IPR025406">
    <property type="entry name" value="DUF4132"/>
</dbReference>
<dbReference type="Pfam" id="PF13569">
    <property type="entry name" value="DUF4132"/>
    <property type="match status" value="1"/>
</dbReference>
<dbReference type="Proteomes" id="UP000245790">
    <property type="component" value="Unassembled WGS sequence"/>
</dbReference>
<organism evidence="2 3">
    <name type="scientific">Pleionea mediterranea</name>
    <dbReference type="NCBI Taxonomy" id="523701"/>
    <lineage>
        <taxon>Bacteria</taxon>
        <taxon>Pseudomonadati</taxon>
        <taxon>Pseudomonadota</taxon>
        <taxon>Gammaproteobacteria</taxon>
        <taxon>Oceanospirillales</taxon>
        <taxon>Pleioneaceae</taxon>
        <taxon>Pleionea</taxon>
    </lineage>
</organism>
<proteinExistence type="predicted"/>
<dbReference type="AlphaFoldDB" id="A0A316FU36"/>
<name>A0A316FU36_9GAMM</name>
<protein>
    <submittedName>
        <fullName evidence="2">Uncharacterized protein DUF4132</fullName>
    </submittedName>
</protein>
<accession>A0A316FU36</accession>
<feature type="domain" description="DUF4132" evidence="1">
    <location>
        <begin position="859"/>
        <end position="1003"/>
    </location>
</feature>
<evidence type="ECO:0000313" key="2">
    <source>
        <dbReference type="EMBL" id="PWK51782.1"/>
    </source>
</evidence>
<dbReference type="RefSeq" id="WP_109763176.1">
    <property type="nucleotide sequence ID" value="NZ_QGGU01000005.1"/>
</dbReference>
<sequence>MLTEEIITIEKEDAQLEQEASLFSLVKEFSELSYYSPEKSTFKEKYNEEAIEFLEQNVPGLLEKFPNFEAEFDNQDLDDAIYEYIRDNAKENISLPKHLLIIDKWNGSRINKTLSLYKPFIGTNDILNVIRHSRQNIYWAFNYLMDVIKDGFLNDDRVTSLLYQVVLGENNDSLNAFKSLQNKLMEESEFDSRAYKDIKERISQFVFGYGALKCINLDFINKLPDEQQKAAYKKLCAAEVKEEEWYELDKILKPHGHRATNIGDSKSESFIEYLRKELEQTNDATWVTNLALSFRGGHNKTTGEIVSNALFRLKEGVKFTAFTHREHAQNIRHAKLIEYMLADCQLKAKEALGYNYGRYFGKKRSIEEVNWDFFVEHCEITFDCCYPIFHQMPIEKWQWLWEQPITNKAKRFILNNALTKIERSLNDDSSMAEQLKDCFNKWLQSNIESFDRKNYLHLNVGYSEMEGIYTALYMWDVYTPNIKTQYVREINESLGYMNSDHPKTLELLGLLCNHNLKDLMRYRDNRLEVLTCLSDDSFEQLLENIELIEKSNASIKYLSKGLANVSCKLIDNSGLYVHAKKPVRDSAQWSLSLTNDPEATNVINELLGNKKAKLTDVQISHYLDKLESNGDSIRTNPLETDNLHAYCESKINKTNIKKLQRLWSPDLGEAWGENSEILQYALIVLAQNEWGGVPRITRLCFETINPQQRKAIATKVIEAWAKGEGHKSDFWVLDLLTEYSDENTIPMLQKLVVDWHKKYRLRAAQVVTVLGVMDTTMALNICDEFYKKSKYSWDVREAAKDALKAAAKRRGIPLSELYDELVPTFGLSKEGLKLNTGTRNFTVNLQASLDLTVTDDETGKTYKSLPKAKKDDDPELRAAADCQYKLLKKNVKPMIKSLKDRFIESFDIGKSWAAPRWKMLFLEHPIMSLVGQAFIWEHNLDGKKAYFRISEDLSLIDADDEEVNFEDSEIMLMHPAETPKEICDAWREHMSDYDIESFIDQLGANDLSDIAIDWESNTLDIFNKTDALYGKFKRLMANNNYVVGDGDGSWIFDYYRQYTNAPWMVEVNMEECRSYFSFDEAVTFGKINFVKKKDSQALRNVPKRLISAVVSLIQEIQK</sequence>
<evidence type="ECO:0000259" key="1">
    <source>
        <dbReference type="Pfam" id="PF13569"/>
    </source>
</evidence>
<evidence type="ECO:0000313" key="3">
    <source>
        <dbReference type="Proteomes" id="UP000245790"/>
    </source>
</evidence>
<comment type="caution">
    <text evidence="2">The sequence shown here is derived from an EMBL/GenBank/DDBJ whole genome shotgun (WGS) entry which is preliminary data.</text>
</comment>
<dbReference type="EMBL" id="QGGU01000005">
    <property type="protein sequence ID" value="PWK51782.1"/>
    <property type="molecule type" value="Genomic_DNA"/>
</dbReference>
<gene>
    <name evidence="2" type="ORF">C8D97_10597</name>
</gene>
<dbReference type="OrthoDB" id="8859114at2"/>